<proteinExistence type="predicted"/>
<dbReference type="Proteomes" id="UP001396898">
    <property type="component" value="Unassembled WGS sequence"/>
</dbReference>
<keyword evidence="1" id="KW-1133">Transmembrane helix</keyword>
<evidence type="ECO:0000256" key="1">
    <source>
        <dbReference type="SAM" id="Phobius"/>
    </source>
</evidence>
<name>A0ABR1RCJ5_9PEZI</name>
<protein>
    <submittedName>
        <fullName evidence="2">Uncharacterized protein</fullName>
    </submittedName>
</protein>
<keyword evidence="1" id="KW-0472">Membrane</keyword>
<evidence type="ECO:0000313" key="2">
    <source>
        <dbReference type="EMBL" id="KAK8008215.1"/>
    </source>
</evidence>
<reference evidence="2 3" key="1">
    <citation type="submission" date="2023-01" db="EMBL/GenBank/DDBJ databases">
        <title>Analysis of 21 Apiospora genomes using comparative genomics revels a genus with tremendous synthesis potential of carbohydrate active enzymes and secondary metabolites.</title>
        <authorList>
            <person name="Sorensen T."/>
        </authorList>
    </citation>
    <scope>NUCLEOTIDE SEQUENCE [LARGE SCALE GENOMIC DNA]</scope>
    <source>
        <strain evidence="2 3">CBS 20057</strain>
    </source>
</reference>
<dbReference type="PANTHER" id="PTHR38790">
    <property type="entry name" value="2EXR DOMAIN-CONTAINING PROTEIN-RELATED"/>
    <property type="match status" value="1"/>
</dbReference>
<keyword evidence="3" id="KW-1185">Reference proteome</keyword>
<evidence type="ECO:0000313" key="3">
    <source>
        <dbReference type="Proteomes" id="UP001396898"/>
    </source>
</evidence>
<organism evidence="2 3">
    <name type="scientific">Apiospora marii</name>
    <dbReference type="NCBI Taxonomy" id="335849"/>
    <lineage>
        <taxon>Eukaryota</taxon>
        <taxon>Fungi</taxon>
        <taxon>Dikarya</taxon>
        <taxon>Ascomycota</taxon>
        <taxon>Pezizomycotina</taxon>
        <taxon>Sordariomycetes</taxon>
        <taxon>Xylariomycetidae</taxon>
        <taxon>Amphisphaeriales</taxon>
        <taxon>Apiosporaceae</taxon>
        <taxon>Apiospora</taxon>
    </lineage>
</organism>
<gene>
    <name evidence="2" type="ORF">PG991_010766</name>
</gene>
<comment type="caution">
    <text evidence="2">The sequence shown here is derived from an EMBL/GenBank/DDBJ whole genome shotgun (WGS) entry which is preliminary data.</text>
</comment>
<feature type="transmembrane region" description="Helical" evidence="1">
    <location>
        <begin position="12"/>
        <end position="31"/>
    </location>
</feature>
<keyword evidence="1" id="KW-0812">Transmembrane</keyword>
<dbReference type="EMBL" id="JAQQWI010000016">
    <property type="protein sequence ID" value="KAK8008215.1"/>
    <property type="molecule type" value="Genomic_DNA"/>
</dbReference>
<sequence length="388" mass="44328">MRRPKKSCQGILPVWQILGILCCVAVPHFIYERGRDACRDLPRALHWCRGKCRRRRWAPRWARRKPVKLVDDGGPGDLRGKPASFAHLPLEIRHQIYDLVFEDEMGYIIEPQAVRGAHWGHPPRDWEATGQHVRSDRDSASRTLQLIMAVGGTEWRQRRGQQVQYRDDLTQVWPIDIPFQLVCGEQAIFEPVSSHPSPWQRSRASRRAPPYLDLMRTCHLVYGDMLDRLYGRNTISLFGKEIVGMFGRIAPEAGLARVRYVHVALTMDTGKPQSRSSIEKAVIAIRETLPGMRQLDLEIALVTGKPADPGPFWTWLCGMLERQLGTAGLEEFVLKAPVYSGKRWWPVDKLCPAKLSSWDEGDYRKLKTAVCTRGGFHYQEADIISSSE</sequence>
<accession>A0ABR1RCJ5</accession>